<dbReference type="InterPro" id="IPR036286">
    <property type="entry name" value="LexA/Signal_pep-like_sf"/>
</dbReference>
<keyword evidence="3" id="KW-1185">Reference proteome</keyword>
<dbReference type="Gene3D" id="2.10.109.10">
    <property type="entry name" value="Umud Fragment, subunit A"/>
    <property type="match status" value="1"/>
</dbReference>
<organism evidence="2 3">
    <name type="scientific">[Eubacterium] hominis</name>
    <dbReference type="NCBI Taxonomy" id="2764325"/>
    <lineage>
        <taxon>Bacteria</taxon>
        <taxon>Bacillati</taxon>
        <taxon>Bacillota</taxon>
        <taxon>Erysipelotrichia</taxon>
        <taxon>Erysipelotrichales</taxon>
        <taxon>Erysipelotrichaceae</taxon>
        <taxon>Amedibacillus</taxon>
    </lineage>
</organism>
<reference evidence="2 3" key="1">
    <citation type="submission" date="2020-08" db="EMBL/GenBank/DDBJ databases">
        <authorList>
            <person name="Liu C."/>
            <person name="Sun Q."/>
        </authorList>
    </citation>
    <scope>NUCLEOTIDE SEQUENCE [LARGE SCALE GENOMIC DNA]</scope>
    <source>
        <strain evidence="2 3">NSJ-61</strain>
    </source>
</reference>
<accession>A0A7G9GPR6</accession>
<dbReference type="KEGG" id="ehn:H9Q80_02265"/>
<dbReference type="AlphaFoldDB" id="A0A7G9GPR6"/>
<dbReference type="Gene3D" id="1.10.260.40">
    <property type="entry name" value="lambda repressor-like DNA-binding domains"/>
    <property type="match status" value="1"/>
</dbReference>
<dbReference type="GO" id="GO:0003677">
    <property type="term" value="F:DNA binding"/>
    <property type="evidence" value="ECO:0007669"/>
    <property type="project" value="InterPro"/>
</dbReference>
<protein>
    <submittedName>
        <fullName evidence="2">Helix-turn-helix domain-containing protein</fullName>
    </submittedName>
</protein>
<sequence length="211" mass="24004">MNEKDKQKLIFASNFNHQLKIHGKTQKDICNLLNVSTSTVSDWSTAKKYPRIDKIQAIADYLDIYKSELTEEYHNQRHNIDAIKIPVLGKVVAGIPIEAIEEILDYEEINLELAKTGDFFALQIKGDSMEPRMQEGDVVIVRKQETVDTGDIAIVLVNGDEATVKKIKILNDGIMLIPFNSKYDPWEYTAEDIEKLPVKIIGKVVELRAKF</sequence>
<feature type="domain" description="HTH cro/C1-type" evidence="1">
    <location>
        <begin position="20"/>
        <end position="69"/>
    </location>
</feature>
<dbReference type="InterPro" id="IPR010982">
    <property type="entry name" value="Lambda_DNA-bd_dom_sf"/>
</dbReference>
<dbReference type="RefSeq" id="WP_117455437.1">
    <property type="nucleotide sequence ID" value="NZ_CP060636.1"/>
</dbReference>
<proteinExistence type="predicted"/>
<dbReference type="PANTHER" id="PTHR33516">
    <property type="entry name" value="LEXA REPRESSOR"/>
    <property type="match status" value="1"/>
</dbReference>
<dbReference type="Proteomes" id="UP000515856">
    <property type="component" value="Chromosome"/>
</dbReference>
<dbReference type="CDD" id="cd00093">
    <property type="entry name" value="HTH_XRE"/>
    <property type="match status" value="1"/>
</dbReference>
<dbReference type="InterPro" id="IPR015927">
    <property type="entry name" value="Peptidase_S24_S26A/B/C"/>
</dbReference>
<dbReference type="InterPro" id="IPR039418">
    <property type="entry name" value="LexA-like"/>
</dbReference>
<dbReference type="SUPFAM" id="SSF51306">
    <property type="entry name" value="LexA/Signal peptidase"/>
    <property type="match status" value="1"/>
</dbReference>
<evidence type="ECO:0000313" key="3">
    <source>
        <dbReference type="Proteomes" id="UP000515856"/>
    </source>
</evidence>
<dbReference type="InterPro" id="IPR050077">
    <property type="entry name" value="LexA_repressor"/>
</dbReference>
<dbReference type="InterPro" id="IPR001387">
    <property type="entry name" value="Cro/C1-type_HTH"/>
</dbReference>
<dbReference type="SUPFAM" id="SSF47413">
    <property type="entry name" value="lambda repressor-like DNA-binding domains"/>
    <property type="match status" value="1"/>
</dbReference>
<dbReference type="Pfam" id="PF01381">
    <property type="entry name" value="HTH_3"/>
    <property type="match status" value="1"/>
</dbReference>
<dbReference type="SMART" id="SM00530">
    <property type="entry name" value="HTH_XRE"/>
    <property type="match status" value="1"/>
</dbReference>
<dbReference type="PANTHER" id="PTHR33516:SF2">
    <property type="entry name" value="LEXA REPRESSOR-RELATED"/>
    <property type="match status" value="1"/>
</dbReference>
<gene>
    <name evidence="2" type="ORF">H9Q80_02265</name>
</gene>
<dbReference type="Pfam" id="PF00717">
    <property type="entry name" value="Peptidase_S24"/>
    <property type="match status" value="1"/>
</dbReference>
<dbReference type="EMBL" id="CP060636">
    <property type="protein sequence ID" value="QNM12798.1"/>
    <property type="molecule type" value="Genomic_DNA"/>
</dbReference>
<dbReference type="PROSITE" id="PS50943">
    <property type="entry name" value="HTH_CROC1"/>
    <property type="match status" value="1"/>
</dbReference>
<evidence type="ECO:0000313" key="2">
    <source>
        <dbReference type="EMBL" id="QNM12798.1"/>
    </source>
</evidence>
<name>A0A7G9GPR6_9FIRM</name>
<dbReference type="CDD" id="cd06529">
    <property type="entry name" value="S24_LexA-like"/>
    <property type="match status" value="1"/>
</dbReference>
<evidence type="ECO:0000259" key="1">
    <source>
        <dbReference type="PROSITE" id="PS50943"/>
    </source>
</evidence>